<dbReference type="EMBL" id="KN405609">
    <property type="protein sequence ID" value="KHG16170.1"/>
    <property type="molecule type" value="Genomic_DNA"/>
</dbReference>
<evidence type="ECO:0000313" key="2">
    <source>
        <dbReference type="Proteomes" id="UP000032142"/>
    </source>
</evidence>
<proteinExistence type="predicted"/>
<dbReference type="Proteomes" id="UP000032142">
    <property type="component" value="Unassembled WGS sequence"/>
</dbReference>
<keyword evidence="2" id="KW-1185">Reference proteome</keyword>
<evidence type="ECO:0000313" key="1">
    <source>
        <dbReference type="EMBL" id="KHG16170.1"/>
    </source>
</evidence>
<organism evidence="1 2">
    <name type="scientific">Gossypium arboreum</name>
    <name type="common">Tree cotton</name>
    <name type="synonym">Gossypium nanking</name>
    <dbReference type="NCBI Taxonomy" id="29729"/>
    <lineage>
        <taxon>Eukaryota</taxon>
        <taxon>Viridiplantae</taxon>
        <taxon>Streptophyta</taxon>
        <taxon>Embryophyta</taxon>
        <taxon>Tracheophyta</taxon>
        <taxon>Spermatophyta</taxon>
        <taxon>Magnoliopsida</taxon>
        <taxon>eudicotyledons</taxon>
        <taxon>Gunneridae</taxon>
        <taxon>Pentapetalae</taxon>
        <taxon>rosids</taxon>
        <taxon>malvids</taxon>
        <taxon>Malvales</taxon>
        <taxon>Malvaceae</taxon>
        <taxon>Malvoideae</taxon>
        <taxon>Gossypium</taxon>
    </lineage>
</organism>
<dbReference type="AlphaFoldDB" id="A0A0B0NTJ0"/>
<accession>A0A0B0NTJ0</accession>
<name>A0A0B0NTJ0_GOSAR</name>
<sequence>MQSHIDATVSNRVLHVITYPCQHPRRGLTRNHISKILCHDICILAIPKVRTGLSDVVT</sequence>
<gene>
    <name evidence="1" type="ORF">F383_20794</name>
</gene>
<reference evidence="2" key="1">
    <citation type="submission" date="2014-09" db="EMBL/GenBank/DDBJ databases">
        <authorList>
            <person name="Mudge J."/>
            <person name="Ramaraj T."/>
            <person name="Lindquist I.E."/>
            <person name="Bharti A.K."/>
            <person name="Sundararajan A."/>
            <person name="Cameron C.T."/>
            <person name="Woodward J.E."/>
            <person name="May G.D."/>
            <person name="Brubaker C."/>
            <person name="Broadhvest J."/>
            <person name="Wilkins T.A."/>
        </authorList>
    </citation>
    <scope>NUCLEOTIDE SEQUENCE</scope>
    <source>
        <strain evidence="2">cv. AKA8401</strain>
    </source>
</reference>
<protein>
    <submittedName>
        <fullName evidence="1">Uncharacterized protein</fullName>
    </submittedName>
</protein>